<accession>A0A7S0CQ09</accession>
<feature type="transmembrane region" description="Helical" evidence="2">
    <location>
        <begin position="353"/>
        <end position="374"/>
    </location>
</feature>
<dbReference type="InterPro" id="IPR036734">
    <property type="entry name" value="Neur_chan_lig-bd_sf"/>
</dbReference>
<comment type="subcellular location">
    <subcellularLocation>
        <location evidence="1">Membrane</location>
        <topology evidence="1">Multi-pass membrane protein</topology>
    </subcellularLocation>
</comment>
<feature type="transmembrane region" description="Helical" evidence="2">
    <location>
        <begin position="289"/>
        <end position="308"/>
    </location>
</feature>
<dbReference type="GO" id="GO:0016020">
    <property type="term" value="C:membrane"/>
    <property type="evidence" value="ECO:0007669"/>
    <property type="project" value="UniProtKB-SubCell"/>
</dbReference>
<dbReference type="GO" id="GO:0004888">
    <property type="term" value="F:transmembrane signaling receptor activity"/>
    <property type="evidence" value="ECO:0007669"/>
    <property type="project" value="InterPro"/>
</dbReference>
<reference evidence="4" key="1">
    <citation type="submission" date="2021-01" db="EMBL/GenBank/DDBJ databases">
        <authorList>
            <person name="Corre E."/>
            <person name="Pelletier E."/>
            <person name="Niang G."/>
            <person name="Scheremetjew M."/>
            <person name="Finn R."/>
            <person name="Kale V."/>
            <person name="Holt S."/>
            <person name="Cochrane G."/>
            <person name="Meng A."/>
            <person name="Brown T."/>
            <person name="Cohen L."/>
        </authorList>
    </citation>
    <scope>NUCLEOTIDE SEQUENCE</scope>
    <source>
        <strain evidence="4">CCMP2058</strain>
    </source>
</reference>
<keyword evidence="2" id="KW-1133">Transmembrane helix</keyword>
<evidence type="ECO:0000256" key="1">
    <source>
        <dbReference type="ARBA" id="ARBA00004141"/>
    </source>
</evidence>
<organism evidence="4">
    <name type="scientific">Amorphochlora amoebiformis</name>
    <dbReference type="NCBI Taxonomy" id="1561963"/>
    <lineage>
        <taxon>Eukaryota</taxon>
        <taxon>Sar</taxon>
        <taxon>Rhizaria</taxon>
        <taxon>Cercozoa</taxon>
        <taxon>Chlorarachniophyceae</taxon>
        <taxon>Amorphochlora</taxon>
    </lineage>
</organism>
<dbReference type="Pfam" id="PF02932">
    <property type="entry name" value="Neur_chan_memb"/>
    <property type="match status" value="1"/>
</dbReference>
<dbReference type="Gene3D" id="1.20.58.390">
    <property type="entry name" value="Neurotransmitter-gated ion-channel transmembrane domain"/>
    <property type="match status" value="1"/>
</dbReference>
<feature type="domain" description="Neurotransmitter-gated ion-channel transmembrane" evidence="3">
    <location>
        <begin position="261"/>
        <end position="333"/>
    </location>
</feature>
<feature type="transmembrane region" description="Helical" evidence="2">
    <location>
        <begin position="6"/>
        <end position="25"/>
    </location>
</feature>
<name>A0A7S0CQ09_9EUKA</name>
<keyword evidence="2" id="KW-0472">Membrane</keyword>
<dbReference type="AlphaFoldDB" id="A0A7S0CQ09"/>
<evidence type="ECO:0000256" key="2">
    <source>
        <dbReference type="SAM" id="Phobius"/>
    </source>
</evidence>
<dbReference type="InterPro" id="IPR006201">
    <property type="entry name" value="Neur_channel"/>
</dbReference>
<feature type="transmembrane region" description="Helical" evidence="2">
    <location>
        <begin position="320"/>
        <end position="341"/>
    </location>
</feature>
<protein>
    <recommendedName>
        <fullName evidence="3">Neurotransmitter-gated ion-channel transmembrane domain-containing protein</fullName>
    </recommendedName>
</protein>
<dbReference type="GO" id="GO:0005230">
    <property type="term" value="F:extracellular ligand-gated monoatomic ion channel activity"/>
    <property type="evidence" value="ECO:0007669"/>
    <property type="project" value="InterPro"/>
</dbReference>
<dbReference type="Gene3D" id="2.70.170.10">
    <property type="entry name" value="Neurotransmitter-gated ion-channel ligand-binding domain"/>
    <property type="match status" value="1"/>
</dbReference>
<dbReference type="SUPFAM" id="SSF90112">
    <property type="entry name" value="Neurotransmitter-gated ion-channel transmembrane pore"/>
    <property type="match status" value="1"/>
</dbReference>
<dbReference type="InterPro" id="IPR038050">
    <property type="entry name" value="Neuro_actylchol_rec"/>
</dbReference>
<dbReference type="InterPro" id="IPR036719">
    <property type="entry name" value="Neuro-gated_channel_TM_sf"/>
</dbReference>
<feature type="transmembrane region" description="Helical" evidence="2">
    <location>
        <begin position="257"/>
        <end position="277"/>
    </location>
</feature>
<proteinExistence type="predicted"/>
<gene>
    <name evidence="4" type="ORF">LAMO00422_LOCUS1254</name>
</gene>
<keyword evidence="2" id="KW-0812">Transmembrane</keyword>
<dbReference type="EMBL" id="HBEM01001751">
    <property type="protein sequence ID" value="CAD8430559.1"/>
    <property type="molecule type" value="Transcribed_RNA"/>
</dbReference>
<dbReference type="InterPro" id="IPR006029">
    <property type="entry name" value="Neurotrans-gated_channel_TM"/>
</dbReference>
<sequence>MEAWLGYVVSSIFGLFLAYFYLFGFSSTETSGEHSEKKRPKKPLEVRRPYVFPPIGENKEKKEGNKNVVMISCMVNDILEVDVINESFKPDLGILMDWIDDENLTESKDGMLKNPYGEGDNQGGFLPYMQFGNITESAEPIEKNLGVYTIRKRPVFCRYIRYIPNMRQRMPLNDFPFDIINLDTEIQFGWTEKDLSIVCAEMEIDPKLRNINEYILIGHEMILQSHLYEYYTAYDDSEDPYPEIIIRLTLARNPWYYLARLVVPQILLSLMELTSFLVESDAIADRFSISGTIILSEIALYLIAVDMLPKVPYVTRIDIWFSWCFTLVFLSCVQNGLNYSLSGSIEAKVLNQIDIIASLVYSAGLVFVTVWFVWPLGRFERMREKANLPA</sequence>
<evidence type="ECO:0000313" key="4">
    <source>
        <dbReference type="EMBL" id="CAD8430559.1"/>
    </source>
</evidence>
<dbReference type="PANTHER" id="PTHR18945">
    <property type="entry name" value="NEUROTRANSMITTER GATED ION CHANNEL"/>
    <property type="match status" value="1"/>
</dbReference>
<evidence type="ECO:0000259" key="3">
    <source>
        <dbReference type="Pfam" id="PF02932"/>
    </source>
</evidence>